<dbReference type="InterPro" id="IPR003114">
    <property type="entry name" value="Phox_assoc"/>
</dbReference>
<keyword evidence="6" id="KW-1185">Reference proteome</keyword>
<dbReference type="PANTHER" id="PTHR22999">
    <property type="entry name" value="PX SERINE/THREONINE KINASE PXK"/>
    <property type="match status" value="1"/>
</dbReference>
<keyword evidence="3" id="KW-0472">Membrane</keyword>
<accession>A0AAU9MI89</accession>
<dbReference type="EMBL" id="CAKMRJ010002223">
    <property type="protein sequence ID" value="CAH1425960.1"/>
    <property type="molecule type" value="Genomic_DNA"/>
</dbReference>
<sequence>MKAMETLQDLIEEAKLRTVWWALCIFAVSYFLAHTSKSMWMNVPIAILMVSGSRILLNEVEFRWKTRKNRPLTYLSHLEKKQLSVNDSRLSTLPPPPKWKRKVDSPMVEAAMEDFINKLLQDFVVDLWYSDITQDKEAPELIRAIIMDVLAEISARVKNTNLVDLLTRDVVDLVGVHLELF</sequence>
<dbReference type="PANTHER" id="PTHR22999:SF23">
    <property type="entry name" value="SORTING NEXIN-16"/>
    <property type="match status" value="1"/>
</dbReference>
<proteinExistence type="predicted"/>
<evidence type="ECO:0000256" key="1">
    <source>
        <dbReference type="ARBA" id="ARBA00004496"/>
    </source>
</evidence>
<organism evidence="5 6">
    <name type="scientific">Lactuca virosa</name>
    <dbReference type="NCBI Taxonomy" id="75947"/>
    <lineage>
        <taxon>Eukaryota</taxon>
        <taxon>Viridiplantae</taxon>
        <taxon>Streptophyta</taxon>
        <taxon>Embryophyta</taxon>
        <taxon>Tracheophyta</taxon>
        <taxon>Spermatophyta</taxon>
        <taxon>Magnoliopsida</taxon>
        <taxon>eudicotyledons</taxon>
        <taxon>Gunneridae</taxon>
        <taxon>Pentapetalae</taxon>
        <taxon>asterids</taxon>
        <taxon>campanulids</taxon>
        <taxon>Asterales</taxon>
        <taxon>Asteraceae</taxon>
        <taxon>Cichorioideae</taxon>
        <taxon>Cichorieae</taxon>
        <taxon>Lactucinae</taxon>
        <taxon>Lactuca</taxon>
    </lineage>
</organism>
<comment type="subcellular location">
    <subcellularLocation>
        <location evidence="1">Cytoplasm</location>
    </subcellularLocation>
</comment>
<evidence type="ECO:0000256" key="2">
    <source>
        <dbReference type="ARBA" id="ARBA00022490"/>
    </source>
</evidence>
<keyword evidence="3" id="KW-1133">Transmembrane helix</keyword>
<name>A0AAU9MI89_9ASTR</name>
<evidence type="ECO:0000313" key="6">
    <source>
        <dbReference type="Proteomes" id="UP001157418"/>
    </source>
</evidence>
<dbReference type="InterPro" id="IPR051837">
    <property type="entry name" value="SortingNexin/PXDomain-PKLike"/>
</dbReference>
<dbReference type="PROSITE" id="PS51207">
    <property type="entry name" value="PXA"/>
    <property type="match status" value="1"/>
</dbReference>
<keyword evidence="3" id="KW-0812">Transmembrane</keyword>
<feature type="domain" description="PXA" evidence="4">
    <location>
        <begin position="105"/>
        <end position="181"/>
    </location>
</feature>
<evidence type="ECO:0000256" key="3">
    <source>
        <dbReference type="SAM" id="Phobius"/>
    </source>
</evidence>
<dbReference type="AlphaFoldDB" id="A0AAU9MI89"/>
<dbReference type="GO" id="GO:0005737">
    <property type="term" value="C:cytoplasm"/>
    <property type="evidence" value="ECO:0007669"/>
    <property type="project" value="UniProtKB-SubCell"/>
</dbReference>
<evidence type="ECO:0000259" key="4">
    <source>
        <dbReference type="PROSITE" id="PS51207"/>
    </source>
</evidence>
<dbReference type="Proteomes" id="UP001157418">
    <property type="component" value="Unassembled WGS sequence"/>
</dbReference>
<evidence type="ECO:0000313" key="5">
    <source>
        <dbReference type="EMBL" id="CAH1425960.1"/>
    </source>
</evidence>
<protein>
    <recommendedName>
        <fullName evidence="4">PXA domain-containing protein</fullName>
    </recommendedName>
</protein>
<dbReference type="Pfam" id="PF02194">
    <property type="entry name" value="PXA"/>
    <property type="match status" value="1"/>
</dbReference>
<comment type="caution">
    <text evidence="5">The sequence shown here is derived from an EMBL/GenBank/DDBJ whole genome shotgun (WGS) entry which is preliminary data.</text>
</comment>
<keyword evidence="2" id="KW-0963">Cytoplasm</keyword>
<feature type="transmembrane region" description="Helical" evidence="3">
    <location>
        <begin position="16"/>
        <end position="33"/>
    </location>
</feature>
<reference evidence="5 6" key="1">
    <citation type="submission" date="2022-01" db="EMBL/GenBank/DDBJ databases">
        <authorList>
            <person name="Xiong W."/>
            <person name="Schranz E."/>
        </authorList>
    </citation>
    <scope>NUCLEOTIDE SEQUENCE [LARGE SCALE GENOMIC DNA]</scope>
</reference>
<feature type="transmembrane region" description="Helical" evidence="3">
    <location>
        <begin position="39"/>
        <end position="57"/>
    </location>
</feature>
<gene>
    <name evidence="5" type="ORF">LVIROSA_LOCUS13074</name>
</gene>